<keyword evidence="3" id="KW-1185">Reference proteome</keyword>
<feature type="region of interest" description="Disordered" evidence="1">
    <location>
        <begin position="414"/>
        <end position="464"/>
    </location>
</feature>
<feature type="compositionally biased region" description="Acidic residues" evidence="1">
    <location>
        <begin position="451"/>
        <end position="461"/>
    </location>
</feature>
<protein>
    <submittedName>
        <fullName evidence="2">Uncharacterized protein</fullName>
    </submittedName>
</protein>
<evidence type="ECO:0000313" key="3">
    <source>
        <dbReference type="Proteomes" id="UP001342314"/>
    </source>
</evidence>
<accession>A0AAV5G6E9</accession>
<organism evidence="2 3">
    <name type="scientific">Rhodotorula paludigena</name>
    <dbReference type="NCBI Taxonomy" id="86838"/>
    <lineage>
        <taxon>Eukaryota</taxon>
        <taxon>Fungi</taxon>
        <taxon>Dikarya</taxon>
        <taxon>Basidiomycota</taxon>
        <taxon>Pucciniomycotina</taxon>
        <taxon>Microbotryomycetes</taxon>
        <taxon>Sporidiobolales</taxon>
        <taxon>Sporidiobolaceae</taxon>
        <taxon>Rhodotorula</taxon>
    </lineage>
</organism>
<reference evidence="2 3" key="1">
    <citation type="submission" date="2021-12" db="EMBL/GenBank/DDBJ databases">
        <title>High titer production of polyol ester of fatty acids by Rhodotorula paludigena BS15 towards product separation-free biomass refinery.</title>
        <authorList>
            <person name="Mano J."/>
            <person name="Ono H."/>
            <person name="Tanaka T."/>
            <person name="Naito K."/>
            <person name="Sushida H."/>
            <person name="Ike M."/>
            <person name="Tokuyasu K."/>
            <person name="Kitaoka M."/>
        </authorList>
    </citation>
    <scope>NUCLEOTIDE SEQUENCE [LARGE SCALE GENOMIC DNA]</scope>
    <source>
        <strain evidence="2 3">BS15</strain>
    </source>
</reference>
<sequence length="522" mass="56582">MAPSLLAPFFLPVTLAKGYVRLCLASISLAIEATKLVGAALTLNIVESGKKRHNASVQTHKAFSSRPAVKDVSLPHISSIFSTSASSASSTHTASSASVSLSIKFAAKSDSEPAVVPFTASLAASPDNSDSHNASSIATPGSPTVSARSSSSTSSSTSITSSRSKAEPPVTSSPCKAPRLLPSSASRTKTIALEHALTAAVAEGRLIDGELYYAAQEHVLARVEVEEPHERRTELARTFTPVYPAGSFEAAEELRTRNFRLTERVHSLLNDYLDSHTADPNRKPKEQTTPRLAGTVVDLTVYSTLLVNLSSIRRSLGRESKRIARRPGFHLSSPLRREVLEWAAVDTARDYDSIICVDSSIDVVDASSDDSEIDETEKVNLNEEGVQAVDWRALQVPSTLAMLFETAEDRVIPERPSSPIPWLHEDSDSLTEEDDLSSPATIRTGDCRAEADDEGDEDDEEYFRNPPVFPAVAAQVPTIALRTDKHLLPCPPLRASAAMTLDWSTETFDDDDEYFRYPPVFC</sequence>
<dbReference type="AlphaFoldDB" id="A0AAV5G6E9"/>
<feature type="region of interest" description="Disordered" evidence="1">
    <location>
        <begin position="124"/>
        <end position="183"/>
    </location>
</feature>
<name>A0AAV5G6E9_9BASI</name>
<dbReference type="EMBL" id="BQKY01000002">
    <property type="protein sequence ID" value="GJN88010.1"/>
    <property type="molecule type" value="Genomic_DNA"/>
</dbReference>
<comment type="caution">
    <text evidence="2">The sequence shown here is derived from an EMBL/GenBank/DDBJ whole genome shotgun (WGS) entry which is preliminary data.</text>
</comment>
<dbReference type="Proteomes" id="UP001342314">
    <property type="component" value="Unassembled WGS sequence"/>
</dbReference>
<gene>
    <name evidence="2" type="ORF">Rhopal_000965-T1</name>
</gene>
<evidence type="ECO:0000313" key="2">
    <source>
        <dbReference type="EMBL" id="GJN88010.1"/>
    </source>
</evidence>
<feature type="compositionally biased region" description="Low complexity" evidence="1">
    <location>
        <begin position="142"/>
        <end position="163"/>
    </location>
</feature>
<evidence type="ECO:0000256" key="1">
    <source>
        <dbReference type="SAM" id="MobiDB-lite"/>
    </source>
</evidence>
<feature type="compositionally biased region" description="Polar residues" evidence="1">
    <location>
        <begin position="126"/>
        <end position="141"/>
    </location>
</feature>
<proteinExistence type="predicted"/>